<dbReference type="InterPro" id="IPR024626">
    <property type="entry name" value="Kri1-like_C"/>
</dbReference>
<evidence type="ECO:0000313" key="6">
    <source>
        <dbReference type="Proteomes" id="UP000694405"/>
    </source>
</evidence>
<dbReference type="GO" id="GO:0000447">
    <property type="term" value="P:endonucleolytic cleavage in ITS1 to separate SSU-rRNA from 5.8S rRNA and LSU-rRNA from tricistronic rRNA transcript (SSU-rRNA, 5.8S rRNA, LSU-rRNA)"/>
    <property type="evidence" value="ECO:0007669"/>
    <property type="project" value="TreeGrafter"/>
</dbReference>
<comment type="similarity">
    <text evidence="1">Belongs to the KRI1 family.</text>
</comment>
<organism evidence="5 6">
    <name type="scientific">Melopsittacus undulatus</name>
    <name type="common">Budgerigar</name>
    <name type="synonym">Psittacus undulatus</name>
    <dbReference type="NCBI Taxonomy" id="13146"/>
    <lineage>
        <taxon>Eukaryota</taxon>
        <taxon>Metazoa</taxon>
        <taxon>Chordata</taxon>
        <taxon>Craniata</taxon>
        <taxon>Vertebrata</taxon>
        <taxon>Euteleostomi</taxon>
        <taxon>Archelosauria</taxon>
        <taxon>Archosauria</taxon>
        <taxon>Dinosauria</taxon>
        <taxon>Saurischia</taxon>
        <taxon>Theropoda</taxon>
        <taxon>Coelurosauria</taxon>
        <taxon>Aves</taxon>
        <taxon>Neognathae</taxon>
        <taxon>Neoaves</taxon>
        <taxon>Telluraves</taxon>
        <taxon>Australaves</taxon>
        <taxon>Psittaciformes</taxon>
        <taxon>Psittaculidae</taxon>
        <taxon>Melopsittacus</taxon>
    </lineage>
</organism>
<feature type="compositionally biased region" description="Pro residues" evidence="3">
    <location>
        <begin position="625"/>
        <end position="635"/>
    </location>
</feature>
<protein>
    <recommendedName>
        <fullName evidence="2">Protein KRI1 homolog</fullName>
    </recommendedName>
</protein>
<accession>A0A8V5GY35</accession>
<proteinExistence type="inferred from homology"/>
<dbReference type="InterPro" id="IPR018034">
    <property type="entry name" value="Kri1"/>
</dbReference>
<dbReference type="PANTHER" id="PTHR14490:SF5">
    <property type="entry name" value="PROTEIN KRI1 HOMOLOG"/>
    <property type="match status" value="1"/>
</dbReference>
<dbReference type="AlphaFoldDB" id="A0A8V5GY35"/>
<dbReference type="Pfam" id="PF12936">
    <property type="entry name" value="Kri1_C"/>
    <property type="match status" value="1"/>
</dbReference>
<feature type="region of interest" description="Disordered" evidence="3">
    <location>
        <begin position="339"/>
        <end position="385"/>
    </location>
</feature>
<dbReference type="PANTHER" id="PTHR14490">
    <property type="entry name" value="ZINC FINGER, ZZ TYPE"/>
    <property type="match status" value="1"/>
</dbReference>
<feature type="region of interest" description="Disordered" evidence="3">
    <location>
        <begin position="619"/>
        <end position="660"/>
    </location>
</feature>
<feature type="region of interest" description="Disordered" evidence="3">
    <location>
        <begin position="463"/>
        <end position="482"/>
    </location>
</feature>
<name>A0A8V5GY35_MELUD</name>
<evidence type="ECO:0000313" key="5">
    <source>
        <dbReference type="Ensembl" id="ENSMUNP00000023410.1"/>
    </source>
</evidence>
<dbReference type="GO" id="GO:0030686">
    <property type="term" value="C:90S preribosome"/>
    <property type="evidence" value="ECO:0007669"/>
    <property type="project" value="TreeGrafter"/>
</dbReference>
<evidence type="ECO:0000259" key="4">
    <source>
        <dbReference type="Pfam" id="PF12936"/>
    </source>
</evidence>
<feature type="domain" description="Kri1-like C-terminal" evidence="4">
    <location>
        <begin position="528"/>
        <end position="614"/>
    </location>
</feature>
<evidence type="ECO:0000256" key="3">
    <source>
        <dbReference type="SAM" id="MobiDB-lite"/>
    </source>
</evidence>
<feature type="compositionally biased region" description="Basic and acidic residues" evidence="3">
    <location>
        <begin position="360"/>
        <end position="374"/>
    </location>
</feature>
<sequence>MDPPPLYPWTPPYKELCPPRVCVVDGPHRRCPFKTEGGGVAAASVHVTPAEGEGPVGHVGGSMAAPKLRVNAAFAERLKRSREREELRRRRKWEWEREWGEGQIRNHPVPSPPPQPEDPVREREFYRMLSLLKTRDPRLYHPDATFYTPRGTRMWGGGGGGGGGGSAALSSGCHLLHPQRYPDGGGGGGMEGDMEGALCPPPRYPFNVGGGNQALCPPPSFQPFMAESEDEDEDGGGSALLRPRAQTEEEKVRGGHWGEGGLWVPLQRFWTDPELEPGERFLRDYILERGYRDREEEEEEGVRNGGGRDLLSPPQSDSSDEGQLFLAKQEQFERSHNFRFQEPGAQQVQTFPRSIPTSVRRPDERRKEKREQTRERKRKRRRQELQQLKNLRRAELCARLQQLHRASGAGAGITADTLRGDFDPEQHDRIMAECFGDHYYGQEEEEKPQFEAEEGLEDDWNWDTWTGPAEGGAEQEPHCEDPDFVVSAGPPPMFHMCPPCSICAMLCMSHTLYMCPPCSVCAPHVLSLGQYLDEFYGLDHEDVIGGDLPCRFRYRRVLPCDFGLTTEEILAADDKELNRWCSLRKTCMYRSEQEERQDQANYRRRAQDTRKKQQILKSLFTKSPAPDPAPEPQPQPKRRRSRRSRRSSAPLGSRVRLGGQEFTGSRLAAFGLSARRIRYRQRRKGGGNK</sequence>
<reference evidence="5" key="3">
    <citation type="submission" date="2025-09" db="UniProtKB">
        <authorList>
            <consortium name="Ensembl"/>
        </authorList>
    </citation>
    <scope>IDENTIFICATION</scope>
</reference>
<reference evidence="5" key="2">
    <citation type="submission" date="2025-08" db="UniProtKB">
        <authorList>
            <consortium name="Ensembl"/>
        </authorList>
    </citation>
    <scope>IDENTIFICATION</scope>
</reference>
<feature type="compositionally biased region" description="Polar residues" evidence="3">
    <location>
        <begin position="344"/>
        <end position="357"/>
    </location>
</feature>
<dbReference type="Pfam" id="PF05178">
    <property type="entry name" value="Kri1"/>
    <property type="match status" value="1"/>
</dbReference>
<evidence type="ECO:0000256" key="1">
    <source>
        <dbReference type="ARBA" id="ARBA00007473"/>
    </source>
</evidence>
<reference evidence="5" key="1">
    <citation type="submission" date="2020-03" db="EMBL/GenBank/DDBJ databases">
        <title>Melopsittacus undulatus (budgerigar) genome, bMelUnd1, maternal haplotype with Z.</title>
        <authorList>
            <person name="Gedman G."/>
            <person name="Mountcastle J."/>
            <person name="Haase B."/>
            <person name="Formenti G."/>
            <person name="Wright T."/>
            <person name="Apodaca J."/>
            <person name="Pelan S."/>
            <person name="Chow W."/>
            <person name="Rhie A."/>
            <person name="Howe K."/>
            <person name="Fedrigo O."/>
            <person name="Jarvis E.D."/>
        </authorList>
    </citation>
    <scope>NUCLEOTIDE SEQUENCE [LARGE SCALE GENOMIC DNA]</scope>
</reference>
<evidence type="ECO:0000256" key="2">
    <source>
        <dbReference type="ARBA" id="ARBA00017294"/>
    </source>
</evidence>
<dbReference type="GO" id="GO:0005730">
    <property type="term" value="C:nucleolus"/>
    <property type="evidence" value="ECO:0007669"/>
    <property type="project" value="TreeGrafter"/>
</dbReference>
<keyword evidence="6" id="KW-1185">Reference proteome</keyword>
<feature type="region of interest" description="Disordered" evidence="3">
    <location>
        <begin position="293"/>
        <end position="322"/>
    </location>
</feature>
<dbReference type="Ensembl" id="ENSMUNT00000033029.1">
    <property type="protein sequence ID" value="ENSMUNP00000023410.1"/>
    <property type="gene ID" value="ENSMUNG00000022107.1"/>
</dbReference>
<feature type="compositionally biased region" description="Basic residues" evidence="3">
    <location>
        <begin position="636"/>
        <end position="646"/>
    </location>
</feature>
<dbReference type="Proteomes" id="UP000694405">
    <property type="component" value="Chromosome 23"/>
</dbReference>
<feature type="region of interest" description="Disordered" evidence="3">
    <location>
        <begin position="224"/>
        <end position="256"/>
    </location>
</feature>